<feature type="signal peptide" evidence="1">
    <location>
        <begin position="1"/>
        <end position="20"/>
    </location>
</feature>
<reference evidence="2" key="1">
    <citation type="submission" date="2021-01" db="EMBL/GenBank/DDBJ databases">
        <authorList>
            <person name="Corre E."/>
            <person name="Pelletier E."/>
            <person name="Niang G."/>
            <person name="Scheremetjew M."/>
            <person name="Finn R."/>
            <person name="Kale V."/>
            <person name="Holt S."/>
            <person name="Cochrane G."/>
            <person name="Meng A."/>
            <person name="Brown T."/>
            <person name="Cohen L."/>
        </authorList>
    </citation>
    <scope>NUCLEOTIDE SEQUENCE</scope>
    <source>
        <strain evidence="2">CCAP 955/1</strain>
    </source>
</reference>
<evidence type="ECO:0000313" key="2">
    <source>
        <dbReference type="EMBL" id="CAE0289665.1"/>
    </source>
</evidence>
<proteinExistence type="predicted"/>
<sequence length="489" mass="54307">MTALQLIILVIVLSACSISAKLSYSKGGARTRFEEKFQKTCSKYKFVDKYLENIKNPSNDYLIFVFHEAGQKAHGGLGDRVAGMITAMAYAIRTERTFLLQGDQAFEDAFRPYFPPDEEGKALSEHFTWKSWDWANWNREYASNMTKLPCINPHKNAHHCSLDLHYHNKFKVIKYYGNRSYLCRWLIKPSLGLRKELVETLGITERSNLYEVAGCMLRLAMWPTDHLWTALDDSLEAQFHQSNQFSSPGDASAANTGDKSIVSTSKQIGFHFRCGDTSFSATKNSAPNPECYFDTTGKVPWKGTAFSDDHSLDSPLDEAKCGQKLLQQASSPATAVGASASVSGSPNNSASGGVLAYIASDNGDSAVQINSTLAWPFAIKPPEACHMDIQKSTHCTLTTTLHWFMLSLSDVLVMQALIKPPESVYSNSPETAHLKDEEPAPISAFSRYAAIYSLSPEVIRYGRGCHTANTTALSYQTHGNWVCDPKMFY</sequence>
<dbReference type="EMBL" id="HBIC01036150">
    <property type="protein sequence ID" value="CAE0289665.1"/>
    <property type="molecule type" value="Transcribed_RNA"/>
</dbReference>
<protein>
    <submittedName>
        <fullName evidence="2">Uncharacterized protein</fullName>
    </submittedName>
</protein>
<gene>
    <name evidence="2" type="ORF">SELO1098_LOCUS18508</name>
</gene>
<organism evidence="2">
    <name type="scientific">Spumella elongata</name>
    <dbReference type="NCBI Taxonomy" id="89044"/>
    <lineage>
        <taxon>Eukaryota</taxon>
        <taxon>Sar</taxon>
        <taxon>Stramenopiles</taxon>
        <taxon>Ochrophyta</taxon>
        <taxon>Chrysophyceae</taxon>
        <taxon>Chromulinales</taxon>
        <taxon>Chromulinaceae</taxon>
        <taxon>Spumella</taxon>
    </lineage>
</organism>
<accession>A0A7S3HAD8</accession>
<feature type="chain" id="PRO_5030789805" evidence="1">
    <location>
        <begin position="21"/>
        <end position="489"/>
    </location>
</feature>
<name>A0A7S3HAD8_9STRA</name>
<dbReference type="AlphaFoldDB" id="A0A7S3HAD8"/>
<keyword evidence="1" id="KW-0732">Signal</keyword>
<evidence type="ECO:0000256" key="1">
    <source>
        <dbReference type="SAM" id="SignalP"/>
    </source>
</evidence>